<comment type="caution">
    <text evidence="1">The sequence shown here is derived from an EMBL/GenBank/DDBJ whole genome shotgun (WGS) entry which is preliminary data.</text>
</comment>
<evidence type="ECO:0000313" key="2">
    <source>
        <dbReference type="Proteomes" id="UP000711178"/>
    </source>
</evidence>
<evidence type="ECO:0008006" key="3">
    <source>
        <dbReference type="Google" id="ProtNLM"/>
    </source>
</evidence>
<keyword evidence="2" id="KW-1185">Reference proteome</keyword>
<dbReference type="EMBL" id="JAHDTB010000039">
    <property type="protein sequence ID" value="MBW8290239.1"/>
    <property type="molecule type" value="Genomic_DNA"/>
</dbReference>
<reference evidence="1 2" key="1">
    <citation type="submission" date="2021-05" db="EMBL/GenBank/DDBJ databases">
        <title>Draft Whole Genome Sequencing Of Biosensor Chromobacterium violaceum Strain CV026 Reveals A Regulatory RNA In Chromobacterium violaceum Phenotype Regulatory Network.</title>
        <authorList>
            <person name="Hong K.W."/>
            <person name="Chan K.G."/>
            <person name="Chang C.-Y."/>
        </authorList>
    </citation>
    <scope>NUCLEOTIDE SEQUENCE [LARGE SCALE GENOMIC DNA]</scope>
    <source>
        <strain evidence="1 2">ATCC 31532</strain>
    </source>
</reference>
<proteinExistence type="predicted"/>
<organism evidence="1 2">
    <name type="scientific">Chromobacterium subtsugae</name>
    <dbReference type="NCBI Taxonomy" id="251747"/>
    <lineage>
        <taxon>Bacteria</taxon>
        <taxon>Pseudomonadati</taxon>
        <taxon>Pseudomonadota</taxon>
        <taxon>Betaproteobacteria</taxon>
        <taxon>Neisseriales</taxon>
        <taxon>Chromobacteriaceae</taxon>
        <taxon>Chromobacterium</taxon>
    </lineage>
</organism>
<dbReference type="Proteomes" id="UP000711178">
    <property type="component" value="Unassembled WGS sequence"/>
</dbReference>
<sequence length="200" mass="22507">MTNIATEMKKIISLHKKYSLNGHVTTGNQTIQNWPFTTSPNKELVELYDNFNPVDVEIETGLTPLTFYPLEKLNDAQIGYAIKKNKSGNTEAIINWPSNRIVIMDEIGGGKPIIAEISEETTTILAQYEPGSTVKISDSLADFINSLSETIDIVYGKYQIFDVFNDDGTVKDLFLQDFFNTITPIIGHDYCSNLFEYLYG</sequence>
<protein>
    <recommendedName>
        <fullName evidence="3">Knr4/Smi1-like domain-containing protein</fullName>
    </recommendedName>
</protein>
<gene>
    <name evidence="1" type="ORF">KIF53_21600</name>
</gene>
<evidence type="ECO:0000313" key="1">
    <source>
        <dbReference type="EMBL" id="MBW8290239.1"/>
    </source>
</evidence>
<accession>A0ABS7FJH7</accession>
<name>A0ABS7FJH7_9NEIS</name>